<dbReference type="GO" id="GO:0005634">
    <property type="term" value="C:nucleus"/>
    <property type="evidence" value="ECO:0007669"/>
    <property type="project" value="UniProtKB-SubCell"/>
</dbReference>
<evidence type="ECO:0000256" key="5">
    <source>
        <dbReference type="SAM" id="MobiDB-lite"/>
    </source>
</evidence>
<reference evidence="6" key="1">
    <citation type="submission" date="2020-10" db="EMBL/GenBank/DDBJ databases">
        <authorList>
            <person name="Kikuchi T."/>
        </authorList>
    </citation>
    <scope>NUCLEOTIDE SEQUENCE</scope>
    <source>
        <strain evidence="6">NKZ352</strain>
    </source>
</reference>
<dbReference type="GO" id="GO:0003713">
    <property type="term" value="F:transcription coactivator activity"/>
    <property type="evidence" value="ECO:0007669"/>
    <property type="project" value="TreeGrafter"/>
</dbReference>
<keyword evidence="7" id="KW-1185">Reference proteome</keyword>
<evidence type="ECO:0000256" key="3">
    <source>
        <dbReference type="ARBA" id="ARBA00023163"/>
    </source>
</evidence>
<protein>
    <submittedName>
        <fullName evidence="6">Uncharacterized protein</fullName>
    </submittedName>
</protein>
<keyword evidence="4" id="KW-0539">Nucleus</keyword>
<evidence type="ECO:0000256" key="4">
    <source>
        <dbReference type="ARBA" id="ARBA00023242"/>
    </source>
</evidence>
<dbReference type="AlphaFoldDB" id="A0A8S1GZC2"/>
<keyword evidence="2" id="KW-0805">Transcription regulation</keyword>
<evidence type="ECO:0000256" key="1">
    <source>
        <dbReference type="ARBA" id="ARBA00004123"/>
    </source>
</evidence>
<proteinExistence type="predicted"/>
<accession>A0A8S1GZC2</accession>
<dbReference type="Pfam" id="PF02269">
    <property type="entry name" value="TFIID-18kDa"/>
    <property type="match status" value="1"/>
</dbReference>
<gene>
    <name evidence="6" type="ORF">CAUJ_LOCUS3687</name>
</gene>
<evidence type="ECO:0000256" key="2">
    <source>
        <dbReference type="ARBA" id="ARBA00023015"/>
    </source>
</evidence>
<feature type="region of interest" description="Disordered" evidence="5">
    <location>
        <begin position="97"/>
        <end position="128"/>
    </location>
</feature>
<name>A0A8S1GZC2_9PELO</name>
<dbReference type="PANTHER" id="PTHR11380:SF16">
    <property type="entry name" value="TRANSCRIPTION INITIATION PROTEIN SPT3 HOMOLOG"/>
    <property type="match status" value="1"/>
</dbReference>
<evidence type="ECO:0000313" key="7">
    <source>
        <dbReference type="Proteomes" id="UP000835052"/>
    </source>
</evidence>
<feature type="compositionally biased region" description="Acidic residues" evidence="5">
    <location>
        <begin position="100"/>
        <end position="118"/>
    </location>
</feature>
<feature type="compositionally biased region" description="Basic and acidic residues" evidence="5">
    <location>
        <begin position="119"/>
        <end position="128"/>
    </location>
</feature>
<dbReference type="GO" id="GO:0006366">
    <property type="term" value="P:transcription by RNA polymerase II"/>
    <property type="evidence" value="ECO:0007669"/>
    <property type="project" value="InterPro"/>
</dbReference>
<comment type="subcellular location">
    <subcellularLocation>
        <location evidence="1">Nucleus</location>
    </subcellularLocation>
</comment>
<evidence type="ECO:0000313" key="6">
    <source>
        <dbReference type="EMBL" id="CAD6187768.1"/>
    </source>
</evidence>
<dbReference type="EMBL" id="CAJGYM010000007">
    <property type="protein sequence ID" value="CAD6187768.1"/>
    <property type="molecule type" value="Genomic_DNA"/>
</dbReference>
<dbReference type="PANTHER" id="PTHR11380">
    <property type="entry name" value="TRANSCRIPTION INITIATION FACTOR TFIID/SUPT3-RELATED"/>
    <property type="match status" value="1"/>
</dbReference>
<dbReference type="InterPro" id="IPR003195">
    <property type="entry name" value="TFIID_TAF13"/>
</dbReference>
<dbReference type="OrthoDB" id="5814340at2759"/>
<organism evidence="6 7">
    <name type="scientific">Caenorhabditis auriculariae</name>
    <dbReference type="NCBI Taxonomy" id="2777116"/>
    <lineage>
        <taxon>Eukaryota</taxon>
        <taxon>Metazoa</taxon>
        <taxon>Ecdysozoa</taxon>
        <taxon>Nematoda</taxon>
        <taxon>Chromadorea</taxon>
        <taxon>Rhabditida</taxon>
        <taxon>Rhabditina</taxon>
        <taxon>Rhabditomorpha</taxon>
        <taxon>Rhabditoidea</taxon>
        <taxon>Rhabditidae</taxon>
        <taxon>Peloderinae</taxon>
        <taxon>Caenorhabditis</taxon>
    </lineage>
</organism>
<sequence>MFANGDGKRPFDRNVKLVTDLVKNEVISLLQKASCVSSSASLSADKKQKIKLEDVFVALSEHTGLLSRLIAYAEARVELARFARSANVACKRSGCLKDEESGESSEENSDEEYSEPEEKDSGQNDKRKREIADDQLLSALKSAVKYVSLDFEKVRDYVDEKHQLHTKNLLEVIRDLSNEDYQAFSAARQATFQRQKFLKSSKAPNFLAWLGNPPIGENVEFVLAFVAKETVLQIVRDAVEIRNAVR</sequence>
<keyword evidence="3" id="KW-0804">Transcription</keyword>
<dbReference type="Proteomes" id="UP000835052">
    <property type="component" value="Unassembled WGS sequence"/>
</dbReference>
<comment type="caution">
    <text evidence="6">The sequence shown here is derived from an EMBL/GenBank/DDBJ whole genome shotgun (WGS) entry which is preliminary data.</text>
</comment>